<keyword evidence="1" id="KW-0472">Membrane</keyword>
<organism evidence="2 3">
    <name type="scientific">Apiospora marii</name>
    <dbReference type="NCBI Taxonomy" id="335849"/>
    <lineage>
        <taxon>Eukaryota</taxon>
        <taxon>Fungi</taxon>
        <taxon>Dikarya</taxon>
        <taxon>Ascomycota</taxon>
        <taxon>Pezizomycotina</taxon>
        <taxon>Sordariomycetes</taxon>
        <taxon>Xylariomycetidae</taxon>
        <taxon>Amphisphaeriales</taxon>
        <taxon>Apiosporaceae</taxon>
        <taxon>Apiospora</taxon>
    </lineage>
</organism>
<evidence type="ECO:0000256" key="1">
    <source>
        <dbReference type="SAM" id="Phobius"/>
    </source>
</evidence>
<keyword evidence="1" id="KW-1133">Transmembrane helix</keyword>
<protein>
    <submittedName>
        <fullName evidence="2">Uncharacterized protein</fullName>
    </submittedName>
</protein>
<accession>A0ABR1RFZ7</accession>
<proteinExistence type="predicted"/>
<sequence length="405" mass="43753">MAFPALANTTAFPFLSSTASVAAVIPAMRARLNCRLYDSAKIQIDPDHHQEPNAYNNAYQNPLDLRVEGEDCKYGNITPEKQRQHHTPSISENATYFGSVSVFGCSDFVYIWGSVDHKPKPRMNHSAALGCNMTYEVVGVDATFTGTDIAFDPQNPPQPIEDTARRWPMRTSPRSILWADLGDPAANARVADAIKHHHGIIVAQHIATQLVQTNKTNNTTLAALAGVHPPAQPDQAITNAGRLYNATVTDPSGRRRVVQDATATRILEALLAAALVLLAVGWVTLPRTDVLPRSNLASIASMAALIAGGDLLSRVPPDAQRRRSEQEIAAALRGGPGLRLWMGWEPAQDENERLNDDGDEVGPRRFGIFVLDEVEDNERAAESAGSGGSVVSVLSSGYRGIVAED</sequence>
<evidence type="ECO:0000313" key="3">
    <source>
        <dbReference type="Proteomes" id="UP001396898"/>
    </source>
</evidence>
<evidence type="ECO:0000313" key="2">
    <source>
        <dbReference type="EMBL" id="KAK8009524.1"/>
    </source>
</evidence>
<dbReference type="EMBL" id="JAQQWI010000016">
    <property type="protein sequence ID" value="KAK8009524.1"/>
    <property type="molecule type" value="Genomic_DNA"/>
</dbReference>
<keyword evidence="1" id="KW-0812">Transmembrane</keyword>
<keyword evidence="3" id="KW-1185">Reference proteome</keyword>
<name>A0ABR1RFZ7_9PEZI</name>
<reference evidence="2 3" key="1">
    <citation type="submission" date="2023-01" db="EMBL/GenBank/DDBJ databases">
        <title>Analysis of 21 Apiospora genomes using comparative genomics revels a genus with tremendous synthesis potential of carbohydrate active enzymes and secondary metabolites.</title>
        <authorList>
            <person name="Sorensen T."/>
        </authorList>
    </citation>
    <scope>NUCLEOTIDE SEQUENCE [LARGE SCALE GENOMIC DNA]</scope>
    <source>
        <strain evidence="2 3">CBS 20057</strain>
    </source>
</reference>
<feature type="transmembrane region" description="Helical" evidence="1">
    <location>
        <begin position="296"/>
        <end position="313"/>
    </location>
</feature>
<dbReference type="Proteomes" id="UP001396898">
    <property type="component" value="Unassembled WGS sequence"/>
</dbReference>
<feature type="transmembrane region" description="Helical" evidence="1">
    <location>
        <begin position="266"/>
        <end position="284"/>
    </location>
</feature>
<gene>
    <name evidence="2" type="ORF">PG991_012075</name>
</gene>
<comment type="caution">
    <text evidence="2">The sequence shown here is derived from an EMBL/GenBank/DDBJ whole genome shotgun (WGS) entry which is preliminary data.</text>
</comment>